<dbReference type="AlphaFoldDB" id="A0AAE1PVK8"/>
<sequence length="109" mass="12195">MESKATRSVILYPERPKESALVSRTFKKLVGLQINKYTPHPDHAFKNLLHIRINIHGRSSTVGFELAWVCGCWCSGGRVGMSGAWLSTLVCRQPEALDEGSSLRVRDKL</sequence>
<protein>
    <submittedName>
        <fullName evidence="1">Uncharacterized protein</fullName>
    </submittedName>
</protein>
<evidence type="ECO:0000313" key="2">
    <source>
        <dbReference type="Proteomes" id="UP001292094"/>
    </source>
</evidence>
<gene>
    <name evidence="1" type="ORF">Pmani_013833</name>
</gene>
<accession>A0AAE1PVK8</accession>
<proteinExistence type="predicted"/>
<reference evidence="1" key="1">
    <citation type="submission" date="2023-11" db="EMBL/GenBank/DDBJ databases">
        <title>Genome assemblies of two species of porcelain crab, Petrolisthes cinctipes and Petrolisthes manimaculis (Anomura: Porcellanidae).</title>
        <authorList>
            <person name="Angst P."/>
        </authorList>
    </citation>
    <scope>NUCLEOTIDE SEQUENCE</scope>
    <source>
        <strain evidence="1">PB745_02</strain>
        <tissue evidence="1">Gill</tissue>
    </source>
</reference>
<name>A0AAE1PVK8_9EUCA</name>
<organism evidence="1 2">
    <name type="scientific">Petrolisthes manimaculis</name>
    <dbReference type="NCBI Taxonomy" id="1843537"/>
    <lineage>
        <taxon>Eukaryota</taxon>
        <taxon>Metazoa</taxon>
        <taxon>Ecdysozoa</taxon>
        <taxon>Arthropoda</taxon>
        <taxon>Crustacea</taxon>
        <taxon>Multicrustacea</taxon>
        <taxon>Malacostraca</taxon>
        <taxon>Eumalacostraca</taxon>
        <taxon>Eucarida</taxon>
        <taxon>Decapoda</taxon>
        <taxon>Pleocyemata</taxon>
        <taxon>Anomura</taxon>
        <taxon>Galatheoidea</taxon>
        <taxon>Porcellanidae</taxon>
        <taxon>Petrolisthes</taxon>
    </lineage>
</organism>
<comment type="caution">
    <text evidence="1">The sequence shown here is derived from an EMBL/GenBank/DDBJ whole genome shotgun (WGS) entry which is preliminary data.</text>
</comment>
<evidence type="ECO:0000313" key="1">
    <source>
        <dbReference type="EMBL" id="KAK4314921.1"/>
    </source>
</evidence>
<dbReference type="Proteomes" id="UP001292094">
    <property type="component" value="Unassembled WGS sequence"/>
</dbReference>
<keyword evidence="2" id="KW-1185">Reference proteome</keyword>
<dbReference type="EMBL" id="JAWZYT010001169">
    <property type="protein sequence ID" value="KAK4314921.1"/>
    <property type="molecule type" value="Genomic_DNA"/>
</dbReference>